<sequence length="102" mass="11230">MQGKGQVSEEVINQIIIRHDDYVALWSHGPMVKEKMRKLQEMGFGQLVKGHPEDSGSGETCCFSGSPVTNKGRDLNCLMTVSVTDMQRAAAEIIKSPEHELG</sequence>
<evidence type="ECO:0000313" key="2">
    <source>
        <dbReference type="Proteomes" id="UP000275408"/>
    </source>
</evidence>
<accession>A0A3M6TEG0</accession>
<reference evidence="1 2" key="1">
    <citation type="journal article" date="2018" name="Sci. Rep.">
        <title>Comparative analysis of the Pocillopora damicornis genome highlights role of immune system in coral evolution.</title>
        <authorList>
            <person name="Cunning R."/>
            <person name="Bay R.A."/>
            <person name="Gillette P."/>
            <person name="Baker A.C."/>
            <person name="Traylor-Knowles N."/>
        </authorList>
    </citation>
    <scope>NUCLEOTIDE SEQUENCE [LARGE SCALE GENOMIC DNA]</scope>
    <source>
        <strain evidence="1">RSMAS</strain>
        <tissue evidence="1">Whole animal</tissue>
    </source>
</reference>
<proteinExistence type="predicted"/>
<dbReference type="AlphaFoldDB" id="A0A3M6TEG0"/>
<name>A0A3M6TEG0_POCDA</name>
<keyword evidence="2" id="KW-1185">Reference proteome</keyword>
<organism evidence="1 2">
    <name type="scientific">Pocillopora damicornis</name>
    <name type="common">Cauliflower coral</name>
    <name type="synonym">Millepora damicornis</name>
    <dbReference type="NCBI Taxonomy" id="46731"/>
    <lineage>
        <taxon>Eukaryota</taxon>
        <taxon>Metazoa</taxon>
        <taxon>Cnidaria</taxon>
        <taxon>Anthozoa</taxon>
        <taxon>Hexacorallia</taxon>
        <taxon>Scleractinia</taxon>
        <taxon>Astrocoeniina</taxon>
        <taxon>Pocilloporidae</taxon>
        <taxon>Pocillopora</taxon>
    </lineage>
</organism>
<dbReference type="Proteomes" id="UP000275408">
    <property type="component" value="Unassembled WGS sequence"/>
</dbReference>
<protein>
    <submittedName>
        <fullName evidence="1">Uncharacterized protein</fullName>
    </submittedName>
</protein>
<comment type="caution">
    <text evidence="1">The sequence shown here is derived from an EMBL/GenBank/DDBJ whole genome shotgun (WGS) entry which is preliminary data.</text>
</comment>
<dbReference type="EMBL" id="RCHS01003782">
    <property type="protein sequence ID" value="RMX39795.1"/>
    <property type="molecule type" value="Genomic_DNA"/>
</dbReference>
<evidence type="ECO:0000313" key="1">
    <source>
        <dbReference type="EMBL" id="RMX39795.1"/>
    </source>
</evidence>
<gene>
    <name evidence="1" type="ORF">pdam_00007167</name>
</gene>